<evidence type="ECO:0000256" key="1">
    <source>
        <dbReference type="ARBA" id="ARBA00004141"/>
    </source>
</evidence>
<sequence>MPAPGTRTVGETHMAASGGTKAVVAALAANLTIAVFKFIAWLVTLSSSMLAEAIHSVADSGNQVLLLIGGKRAQRQASPQHPFGYGRERYIYSFIVSIVLFSVGGLFALYEAYQKFLHPHGIEGRWWWVPLAVLVGAIIAEGLSFRTAIKESNLIRGKQSWVAFVRRAKAPELPVILLEDLGALLGLVFALFGVSLTLITGNGVFDALGTAMIGLLLVAIAVVLAAETKSLLLGESATREHVRLIEDALTAGGARIIHLKTLHLGPDELLVAAKMSVEPGMSSERIAEEIDATEVRVRQAVPIANVIYIEPDIYREPYTTTAPEGAPAGSGA</sequence>
<dbReference type="Proteomes" id="UP001500752">
    <property type="component" value="Unassembled WGS sequence"/>
</dbReference>
<dbReference type="Gene3D" id="1.20.1510.10">
    <property type="entry name" value="Cation efflux protein transmembrane domain"/>
    <property type="match status" value="1"/>
</dbReference>
<evidence type="ECO:0000256" key="5">
    <source>
        <dbReference type="ARBA" id="ARBA00023136"/>
    </source>
</evidence>
<dbReference type="InterPro" id="IPR058533">
    <property type="entry name" value="Cation_efflux_TM"/>
</dbReference>
<dbReference type="PANTHER" id="PTHR13414">
    <property type="entry name" value="HUEL-CATION TRANSPORTER"/>
    <property type="match status" value="1"/>
</dbReference>
<feature type="transmembrane region" description="Helical" evidence="6">
    <location>
        <begin position="126"/>
        <end position="149"/>
    </location>
</feature>
<keyword evidence="5 6" id="KW-0472">Membrane</keyword>
<evidence type="ECO:0000256" key="4">
    <source>
        <dbReference type="ARBA" id="ARBA00022989"/>
    </source>
</evidence>
<proteinExistence type="predicted"/>
<evidence type="ECO:0000256" key="6">
    <source>
        <dbReference type="SAM" id="Phobius"/>
    </source>
</evidence>
<evidence type="ECO:0000256" key="2">
    <source>
        <dbReference type="ARBA" id="ARBA00022448"/>
    </source>
</evidence>
<keyword evidence="2" id="KW-0813">Transport</keyword>
<comment type="caution">
    <text evidence="8">The sequence shown here is derived from an EMBL/GenBank/DDBJ whole genome shotgun (WGS) entry which is preliminary data.</text>
</comment>
<dbReference type="InterPro" id="IPR002524">
    <property type="entry name" value="Cation_efflux"/>
</dbReference>
<keyword evidence="4 6" id="KW-1133">Transmembrane helix</keyword>
<keyword evidence="3 6" id="KW-0812">Transmembrane</keyword>
<comment type="subcellular location">
    <subcellularLocation>
        <location evidence="1">Membrane</location>
        <topology evidence="1">Multi-pass membrane protein</topology>
    </subcellularLocation>
</comment>
<feature type="transmembrane region" description="Helical" evidence="6">
    <location>
        <begin position="90"/>
        <end position="110"/>
    </location>
</feature>
<evidence type="ECO:0000259" key="7">
    <source>
        <dbReference type="Pfam" id="PF01545"/>
    </source>
</evidence>
<dbReference type="Pfam" id="PF01545">
    <property type="entry name" value="Cation_efflux"/>
    <property type="match status" value="1"/>
</dbReference>
<protein>
    <submittedName>
        <fullName evidence="8">Cation diffusion facilitator family transporter</fullName>
    </submittedName>
</protein>
<feature type="transmembrane region" description="Helical" evidence="6">
    <location>
        <begin position="22"/>
        <end position="43"/>
    </location>
</feature>
<evidence type="ECO:0000256" key="3">
    <source>
        <dbReference type="ARBA" id="ARBA00022692"/>
    </source>
</evidence>
<dbReference type="EMBL" id="BAABEO010000023">
    <property type="protein sequence ID" value="GAA3695081.1"/>
    <property type="molecule type" value="Genomic_DNA"/>
</dbReference>
<accession>A0ABP7CTJ7</accession>
<dbReference type="SUPFAM" id="SSF161111">
    <property type="entry name" value="Cation efflux protein transmembrane domain-like"/>
    <property type="match status" value="1"/>
</dbReference>
<reference evidence="9" key="1">
    <citation type="journal article" date="2019" name="Int. J. Syst. Evol. Microbiol.">
        <title>The Global Catalogue of Microorganisms (GCM) 10K type strain sequencing project: providing services to taxonomists for standard genome sequencing and annotation.</title>
        <authorList>
            <consortium name="The Broad Institute Genomics Platform"/>
            <consortium name="The Broad Institute Genome Sequencing Center for Infectious Disease"/>
            <person name="Wu L."/>
            <person name="Ma J."/>
        </authorList>
    </citation>
    <scope>NUCLEOTIDE SEQUENCE [LARGE SCALE GENOMIC DNA]</scope>
    <source>
        <strain evidence="9">JCM 30742</strain>
    </source>
</reference>
<dbReference type="PANTHER" id="PTHR13414:SF9">
    <property type="entry name" value="PROTON-COUPLED ZINC ANTIPORTER SLC30A9, MITOCHONDRIAL"/>
    <property type="match status" value="1"/>
</dbReference>
<evidence type="ECO:0000313" key="8">
    <source>
        <dbReference type="EMBL" id="GAA3695081.1"/>
    </source>
</evidence>
<gene>
    <name evidence="8" type="ORF">GCM10023081_35410</name>
</gene>
<name>A0ABP7CTJ7_9MICC</name>
<dbReference type="InterPro" id="IPR027469">
    <property type="entry name" value="Cation_efflux_TMD_sf"/>
</dbReference>
<keyword evidence="9" id="KW-1185">Reference proteome</keyword>
<dbReference type="NCBIfam" id="TIGR01297">
    <property type="entry name" value="CDF"/>
    <property type="match status" value="1"/>
</dbReference>
<dbReference type="InterPro" id="IPR040177">
    <property type="entry name" value="SLC30A9"/>
</dbReference>
<organism evidence="8 9">
    <name type="scientific">Arthrobacter ginkgonis</name>
    <dbReference type="NCBI Taxonomy" id="1630594"/>
    <lineage>
        <taxon>Bacteria</taxon>
        <taxon>Bacillati</taxon>
        <taxon>Actinomycetota</taxon>
        <taxon>Actinomycetes</taxon>
        <taxon>Micrococcales</taxon>
        <taxon>Micrococcaceae</taxon>
        <taxon>Arthrobacter</taxon>
    </lineage>
</organism>
<evidence type="ECO:0000313" key="9">
    <source>
        <dbReference type="Proteomes" id="UP001500752"/>
    </source>
</evidence>
<feature type="transmembrane region" description="Helical" evidence="6">
    <location>
        <begin position="207"/>
        <end position="226"/>
    </location>
</feature>
<feature type="domain" description="Cation efflux protein transmembrane" evidence="7">
    <location>
        <begin position="23"/>
        <end position="233"/>
    </location>
</feature>
<feature type="transmembrane region" description="Helical" evidence="6">
    <location>
        <begin position="176"/>
        <end position="201"/>
    </location>
</feature>